<dbReference type="PROSITE" id="PS51257">
    <property type="entry name" value="PROKAR_LIPOPROTEIN"/>
    <property type="match status" value="1"/>
</dbReference>
<dbReference type="RefSeq" id="WP_005000640.1">
    <property type="nucleotide sequence ID" value="NZ_CH672427.1"/>
</dbReference>
<comment type="caution">
    <text evidence="1">The sequence shown here is derived from an EMBL/GenBank/DDBJ whole genome shotgun (WGS) entry which is preliminary data.</text>
</comment>
<dbReference type="AlphaFoldDB" id="A4BQZ2"/>
<dbReference type="HOGENOM" id="CLU_823443_0_0_6"/>
<proteinExistence type="predicted"/>
<accession>A4BQZ2</accession>
<protein>
    <recommendedName>
        <fullName evidence="3">Lipoprotein</fullName>
    </recommendedName>
</protein>
<dbReference type="Proteomes" id="UP000003374">
    <property type="component" value="Unassembled WGS sequence"/>
</dbReference>
<name>A4BQZ2_9GAMM</name>
<gene>
    <name evidence="1" type="ORF">NB231_06376</name>
</gene>
<evidence type="ECO:0000313" key="2">
    <source>
        <dbReference type="Proteomes" id="UP000003374"/>
    </source>
</evidence>
<organism evidence="1 2">
    <name type="scientific">Nitrococcus mobilis Nb-231</name>
    <dbReference type="NCBI Taxonomy" id="314278"/>
    <lineage>
        <taxon>Bacteria</taxon>
        <taxon>Pseudomonadati</taxon>
        <taxon>Pseudomonadota</taxon>
        <taxon>Gammaproteobacteria</taxon>
        <taxon>Chromatiales</taxon>
        <taxon>Ectothiorhodospiraceae</taxon>
        <taxon>Nitrococcus</taxon>
    </lineage>
</organism>
<dbReference type="EMBL" id="AAOF01000005">
    <property type="protein sequence ID" value="EAR21992.1"/>
    <property type="molecule type" value="Genomic_DNA"/>
</dbReference>
<reference evidence="1 2" key="1">
    <citation type="submission" date="2006-02" db="EMBL/GenBank/DDBJ databases">
        <authorList>
            <person name="Waterbury J."/>
            <person name="Ferriera S."/>
            <person name="Johnson J."/>
            <person name="Kravitz S."/>
            <person name="Halpern A."/>
            <person name="Remington K."/>
            <person name="Beeson K."/>
            <person name="Tran B."/>
            <person name="Rogers Y.-H."/>
            <person name="Friedman R."/>
            <person name="Venter J.C."/>
        </authorList>
    </citation>
    <scope>NUCLEOTIDE SEQUENCE [LARGE SCALE GENOMIC DNA]</scope>
    <source>
        <strain evidence="1 2">Nb-231</strain>
    </source>
</reference>
<sequence length="337" mass="36438">MDRTRGISFASALSIVVGVSLGACSPYVYKEEIGTFSDGVKDSLRSFNALKPTYTAWATEQRNRQLLEEFVNNGTRPSVSDACLELRLKYETAFAAGGAPGGELISEADYAACMVTPVPRTDPDGGRLSNLEALSGALNNYIAGLLAVTDAEDENTLQRAFGELNTSATALVSTVNEELLKRNQETLDAFGSLVYEGGLAYLRHRRFEALKEAANNTDEAVGKAADLLAEAAFDIYGPVLTDKERALDKAQRQSLNVTANNYVQVWSDIKSARATYIQALRDSPIYAFHGIKSTHSALRDSLNDPTNRKQLEALYENAVALKKAAEGALEAIHADDG</sequence>
<keyword evidence="2" id="KW-1185">Reference proteome</keyword>
<evidence type="ECO:0000313" key="1">
    <source>
        <dbReference type="EMBL" id="EAR21992.1"/>
    </source>
</evidence>
<evidence type="ECO:0008006" key="3">
    <source>
        <dbReference type="Google" id="ProtNLM"/>
    </source>
</evidence>